<dbReference type="InterPro" id="IPR003399">
    <property type="entry name" value="Mce/MlaD"/>
</dbReference>
<accession>A0A1A2EES1</accession>
<dbReference type="Pfam" id="PF11887">
    <property type="entry name" value="Mce4_CUP1"/>
    <property type="match status" value="1"/>
</dbReference>
<dbReference type="PRINTS" id="PR01782">
    <property type="entry name" value="MCEVIRFACTOR"/>
</dbReference>
<organism evidence="4 5">
    <name type="scientific">Mycolicibacter sinensis (strain JDM601)</name>
    <name type="common">Mycobacterium sinense</name>
    <dbReference type="NCBI Taxonomy" id="875328"/>
    <lineage>
        <taxon>Bacteria</taxon>
        <taxon>Bacillati</taxon>
        <taxon>Actinomycetota</taxon>
        <taxon>Actinomycetes</taxon>
        <taxon>Mycobacteriales</taxon>
        <taxon>Mycobacteriaceae</taxon>
        <taxon>Mycolicibacter</taxon>
    </lineage>
</organism>
<evidence type="ECO:0000259" key="3">
    <source>
        <dbReference type="Pfam" id="PF11887"/>
    </source>
</evidence>
<feature type="domain" description="Mce/MlaD" evidence="2">
    <location>
        <begin position="39"/>
        <end position="112"/>
    </location>
</feature>
<dbReference type="InterPro" id="IPR024516">
    <property type="entry name" value="Mce_C"/>
</dbReference>
<dbReference type="Pfam" id="PF02470">
    <property type="entry name" value="MlaD"/>
    <property type="match status" value="1"/>
</dbReference>
<evidence type="ECO:0000313" key="4">
    <source>
        <dbReference type="EMBL" id="OBG07696.1"/>
    </source>
</evidence>
<evidence type="ECO:0000256" key="1">
    <source>
        <dbReference type="SAM" id="MobiDB-lite"/>
    </source>
</evidence>
<dbReference type="InterPro" id="IPR052336">
    <property type="entry name" value="MlaD_Phospholipid_Transporter"/>
</dbReference>
<name>A0A1A2EES1_MYCSD</name>
<feature type="compositionally biased region" description="Pro residues" evidence="1">
    <location>
        <begin position="387"/>
        <end position="421"/>
    </location>
</feature>
<dbReference type="AlphaFoldDB" id="A0A1A2EES1"/>
<sequence>MKLFSERNPLAVGMVGIVVTTGAVLGALGYDKLPFIAGGNSYSAYFAEAGGLVPGAAVHASGYQVGKVSSTALDGPQVLVKFTISKNIHLGADTEAAIKTKNLLGSKILEVTSRGDGELSQPIPLQRTTSPYQLPDALGDLATTISGLDTGQVSDALSTLAQTFHDTPADLREAVNGVARFSEVLNQRDGELRKLLANANKSTAVLAQRSEQVVSLIADSNALLAQLRTESMALDRISTHISALSRQLSAFVAENRAELRPALDKLNGVLTIVDNRKERVQKALKPLNAYALSLGESVSAGPFFNAYIVNLIPGQFLQPYIDVAFGDLGLDPHTLLPSDRTDPPTGQPGTPPLPMPFPRTGRGGDPPMSVSDAITGNPGDPRYPYREPLPPGAPGGPPPGLPMPLPPGDSVPQPTPAPAYVPAPGEAPTSNGGHR</sequence>
<dbReference type="PANTHER" id="PTHR33371">
    <property type="entry name" value="INTERMEMBRANE PHOSPHOLIPID TRANSPORT SYSTEM BINDING PROTEIN MLAD-RELATED"/>
    <property type="match status" value="1"/>
</dbReference>
<dbReference type="RefSeq" id="WP_064854460.1">
    <property type="nucleotide sequence ID" value="NZ_LZIM01000050.1"/>
</dbReference>
<dbReference type="GO" id="GO:0005576">
    <property type="term" value="C:extracellular region"/>
    <property type="evidence" value="ECO:0007669"/>
    <property type="project" value="TreeGrafter"/>
</dbReference>
<reference evidence="5" key="1">
    <citation type="submission" date="2016-06" db="EMBL/GenBank/DDBJ databases">
        <authorList>
            <person name="Sutton G."/>
            <person name="Brinkac L."/>
            <person name="Sanka R."/>
            <person name="Adams M."/>
            <person name="Lau E."/>
            <person name="Mehaffy C."/>
            <person name="Tameris M."/>
            <person name="Hatherill M."/>
            <person name="Hanekom W."/>
            <person name="Mahomed H."/>
            <person name="Mcshane H."/>
        </authorList>
    </citation>
    <scope>NUCLEOTIDE SEQUENCE [LARGE SCALE GENOMIC DNA]</scope>
    <source>
        <strain evidence="5">852014-51077_SCH5608930-a</strain>
    </source>
</reference>
<evidence type="ECO:0000313" key="5">
    <source>
        <dbReference type="Proteomes" id="UP000093985"/>
    </source>
</evidence>
<proteinExistence type="predicted"/>
<gene>
    <name evidence="4" type="ORF">A5771_05255</name>
</gene>
<feature type="domain" description="Mammalian cell entry C-terminal" evidence="3">
    <location>
        <begin position="122"/>
        <end position="291"/>
    </location>
</feature>
<protein>
    <submittedName>
        <fullName evidence="4">Mammalian cell entry protein</fullName>
    </submittedName>
</protein>
<feature type="region of interest" description="Disordered" evidence="1">
    <location>
        <begin position="334"/>
        <end position="435"/>
    </location>
</feature>
<comment type="caution">
    <text evidence="4">The sequence shown here is derived from an EMBL/GenBank/DDBJ whole genome shotgun (WGS) entry which is preliminary data.</text>
</comment>
<dbReference type="PANTHER" id="PTHR33371:SF18">
    <property type="entry name" value="MCE-FAMILY PROTEIN MCE3C"/>
    <property type="match status" value="1"/>
</dbReference>
<feature type="compositionally biased region" description="Pro residues" evidence="1">
    <location>
        <begin position="345"/>
        <end position="357"/>
    </location>
</feature>
<dbReference type="NCBIfam" id="TIGR00996">
    <property type="entry name" value="Mtu_fam_mce"/>
    <property type="match status" value="1"/>
</dbReference>
<evidence type="ECO:0000259" key="2">
    <source>
        <dbReference type="Pfam" id="PF02470"/>
    </source>
</evidence>
<dbReference type="InterPro" id="IPR005693">
    <property type="entry name" value="Mce"/>
</dbReference>
<dbReference type="OrthoDB" id="5241191at2"/>
<dbReference type="Proteomes" id="UP000093985">
    <property type="component" value="Unassembled WGS sequence"/>
</dbReference>
<dbReference type="EMBL" id="LZIN01000036">
    <property type="protein sequence ID" value="OBG07696.1"/>
    <property type="molecule type" value="Genomic_DNA"/>
</dbReference>